<evidence type="ECO:0000313" key="3">
    <source>
        <dbReference type="Proteomes" id="UP001558613"/>
    </source>
</evidence>
<reference evidence="2 3" key="1">
    <citation type="submission" date="2023-09" db="EMBL/GenBank/DDBJ databases">
        <authorList>
            <person name="Wang M."/>
        </authorList>
    </citation>
    <scope>NUCLEOTIDE SEQUENCE [LARGE SCALE GENOMIC DNA]</scope>
    <source>
        <strain evidence="2">GT-2023</strain>
        <tissue evidence="2">Liver</tissue>
    </source>
</reference>
<proteinExistence type="predicted"/>
<sequence length="81" mass="8597">SGDNGSDSCSLGTSAHGSFRSRSGADSIFGSSWFRDSSHTSYGSGAIKRHNSIDLPPPNRGRYTRATVSAQLHLEALTQLN</sequence>
<feature type="region of interest" description="Disordered" evidence="1">
    <location>
        <begin position="1"/>
        <end position="23"/>
    </location>
</feature>
<feature type="non-terminal residue" evidence="2">
    <location>
        <position position="81"/>
    </location>
</feature>
<evidence type="ECO:0000256" key="1">
    <source>
        <dbReference type="SAM" id="MobiDB-lite"/>
    </source>
</evidence>
<feature type="non-terminal residue" evidence="2">
    <location>
        <position position="1"/>
    </location>
</feature>
<gene>
    <name evidence="2" type="ORF">QQF64_024009</name>
</gene>
<protein>
    <submittedName>
        <fullName evidence="2">Uncharacterized protein</fullName>
    </submittedName>
</protein>
<accession>A0ABR3NKM6</accession>
<feature type="region of interest" description="Disordered" evidence="1">
    <location>
        <begin position="39"/>
        <end position="61"/>
    </location>
</feature>
<keyword evidence="3" id="KW-1185">Reference proteome</keyword>
<dbReference type="Proteomes" id="UP001558613">
    <property type="component" value="Unassembled WGS sequence"/>
</dbReference>
<dbReference type="EMBL" id="JAYMGO010000003">
    <property type="protein sequence ID" value="KAL1277336.1"/>
    <property type="molecule type" value="Genomic_DNA"/>
</dbReference>
<comment type="caution">
    <text evidence="2">The sequence shown here is derived from an EMBL/GenBank/DDBJ whole genome shotgun (WGS) entry which is preliminary data.</text>
</comment>
<evidence type="ECO:0000313" key="2">
    <source>
        <dbReference type="EMBL" id="KAL1277336.1"/>
    </source>
</evidence>
<name>A0ABR3NKM6_9TELE</name>
<feature type="compositionally biased region" description="Polar residues" evidence="1">
    <location>
        <begin position="1"/>
        <end position="16"/>
    </location>
</feature>
<organism evidence="2 3">
    <name type="scientific">Cirrhinus molitorella</name>
    <name type="common">mud carp</name>
    <dbReference type="NCBI Taxonomy" id="172907"/>
    <lineage>
        <taxon>Eukaryota</taxon>
        <taxon>Metazoa</taxon>
        <taxon>Chordata</taxon>
        <taxon>Craniata</taxon>
        <taxon>Vertebrata</taxon>
        <taxon>Euteleostomi</taxon>
        <taxon>Actinopterygii</taxon>
        <taxon>Neopterygii</taxon>
        <taxon>Teleostei</taxon>
        <taxon>Ostariophysi</taxon>
        <taxon>Cypriniformes</taxon>
        <taxon>Cyprinidae</taxon>
        <taxon>Labeoninae</taxon>
        <taxon>Labeonini</taxon>
        <taxon>Cirrhinus</taxon>
    </lineage>
</organism>